<dbReference type="EMBL" id="CATNWA010015385">
    <property type="protein sequence ID" value="CAI9582759.1"/>
    <property type="molecule type" value="Genomic_DNA"/>
</dbReference>
<evidence type="ECO:0000256" key="2">
    <source>
        <dbReference type="ARBA" id="ARBA00015071"/>
    </source>
</evidence>
<proteinExistence type="inferred from homology"/>
<keyword evidence="13" id="KW-1185">Reference proteome</keyword>
<keyword evidence="3 8" id="KW-0479">Metal-binding</keyword>
<evidence type="ECO:0000256" key="7">
    <source>
        <dbReference type="ARBA" id="ARBA00023242"/>
    </source>
</evidence>
<reference evidence="12" key="1">
    <citation type="submission" date="2023-05" db="EMBL/GenBank/DDBJ databases">
        <authorList>
            <person name="Stuckert A."/>
        </authorList>
    </citation>
    <scope>NUCLEOTIDE SEQUENCE</scope>
</reference>
<dbReference type="Proteomes" id="UP001162483">
    <property type="component" value="Unassembled WGS sequence"/>
</dbReference>
<dbReference type="InterPro" id="IPR040366">
    <property type="entry name" value="Nab2/ZC3H14"/>
</dbReference>
<evidence type="ECO:0000256" key="9">
    <source>
        <dbReference type="RuleBase" id="RU369058"/>
    </source>
</evidence>
<dbReference type="PROSITE" id="PS50103">
    <property type="entry name" value="ZF_C3H1"/>
    <property type="match status" value="1"/>
</dbReference>
<dbReference type="PANTHER" id="PTHR14738">
    <property type="entry name" value="ZINC FINGER CCCH DOMAIN-CONTAINING PROTEIN 14"/>
    <property type="match status" value="1"/>
</dbReference>
<keyword evidence="5 8" id="KW-0863">Zinc-finger</keyword>
<evidence type="ECO:0000256" key="4">
    <source>
        <dbReference type="ARBA" id="ARBA00022737"/>
    </source>
</evidence>
<evidence type="ECO:0000313" key="13">
    <source>
        <dbReference type="Proteomes" id="UP001162483"/>
    </source>
</evidence>
<evidence type="ECO:0000256" key="6">
    <source>
        <dbReference type="ARBA" id="ARBA00022833"/>
    </source>
</evidence>
<keyword evidence="9" id="KW-0694">RNA-binding</keyword>
<name>A0ABN9ED87_9NEOB</name>
<dbReference type="InterPro" id="IPR000571">
    <property type="entry name" value="Znf_CCCH"/>
</dbReference>
<dbReference type="Pfam" id="PF14608">
    <property type="entry name" value="zf-CCCH_2"/>
    <property type="match status" value="3"/>
</dbReference>
<evidence type="ECO:0000256" key="10">
    <source>
        <dbReference type="SAM" id="MobiDB-lite"/>
    </source>
</evidence>
<evidence type="ECO:0000256" key="1">
    <source>
        <dbReference type="ARBA" id="ARBA00008423"/>
    </source>
</evidence>
<evidence type="ECO:0000256" key="5">
    <source>
        <dbReference type="ARBA" id="ARBA00022771"/>
    </source>
</evidence>
<sequence>ASTDAAVAARLTSAVKPLQDLSPSEDIIDIKLDTDDAFNEDLSFSCESSLHPRKKPASITRTQRPTVQVYRPPGSTHRLEERSTVRRPPQSDPVTVRQPSFFSNRAVDTKPYELQEAFRAEETFRSAVGTERALHEFDGSRKRKMPVASSVVKVKRFLEEFEEEDDEEEEDYISRAAAVPSSVSIPSRPERRPTLPPSKQANKNLILKAISEAQESITKTTSYSTVPPKQMVPVAPRARPLPEEELILMKSRASMLRYQEEPEEAPDIRQVDQRRMDILSRLHPEPMEETNTWGQVNERRKDVLSRLHPEPVEETTTWGQDVEGTENLRAMDSRSFILKSPKVSKTPPMQTPPTADSPQQFGRLAQPRENPIPEKPASPKFIVTLDGVPSPRAYHSEEEVEPMEYTEEGLYAEPHNLLSRAEQSHPMHPNSQDVRTSNDAAVSAKAKIHERCKYWPACKNAELCAYHHPTTVCKAFPKCRFADKCFFIHPNCKFDAKCTKADCPYTHTPADGFRHLL</sequence>
<dbReference type="Gene3D" id="4.10.1000.30">
    <property type="match status" value="1"/>
</dbReference>
<feature type="compositionally biased region" description="Low complexity" evidence="10">
    <location>
        <begin position="174"/>
        <end position="187"/>
    </location>
</feature>
<keyword evidence="7 9" id="KW-0539">Nucleus</keyword>
<feature type="region of interest" description="Disordered" evidence="10">
    <location>
        <begin position="341"/>
        <end position="380"/>
    </location>
</feature>
<comment type="subcellular location">
    <subcellularLocation>
        <location evidence="9">Nucleus speckle</location>
    </subcellularLocation>
</comment>
<feature type="non-terminal residue" evidence="12">
    <location>
        <position position="1"/>
    </location>
</feature>
<organism evidence="12 13">
    <name type="scientific">Staurois parvus</name>
    <dbReference type="NCBI Taxonomy" id="386267"/>
    <lineage>
        <taxon>Eukaryota</taxon>
        <taxon>Metazoa</taxon>
        <taxon>Chordata</taxon>
        <taxon>Craniata</taxon>
        <taxon>Vertebrata</taxon>
        <taxon>Euteleostomi</taxon>
        <taxon>Amphibia</taxon>
        <taxon>Batrachia</taxon>
        <taxon>Anura</taxon>
        <taxon>Neobatrachia</taxon>
        <taxon>Ranoidea</taxon>
        <taxon>Ranidae</taxon>
        <taxon>Staurois</taxon>
    </lineage>
</organism>
<evidence type="ECO:0000256" key="8">
    <source>
        <dbReference type="PROSITE-ProRule" id="PRU00723"/>
    </source>
</evidence>
<protein>
    <recommendedName>
        <fullName evidence="2 9">Zinc finger CCCH domain-containing protein 14</fullName>
    </recommendedName>
</protein>
<comment type="caution">
    <text evidence="12">The sequence shown here is derived from an EMBL/GenBank/DDBJ whole genome shotgun (WGS) entry which is preliminary data.</text>
</comment>
<comment type="function">
    <text evidence="9">RNA-binding protein involved in the biogenesis of circular RNAs (circRNAs), which are produced by back-splicing circularization of pre-mRNAs. Acts by binding to both exon-intron boundary and 3'-UTR of pre-mRNAs to promote circRNA biogenesis through dimerization and the association with the spliceosome.</text>
</comment>
<feature type="zinc finger region" description="C3H1-type" evidence="8">
    <location>
        <begin position="459"/>
        <end position="492"/>
    </location>
</feature>
<comment type="similarity">
    <text evidence="1 9">Belongs to the ZC3H14 family.</text>
</comment>
<feature type="domain" description="C3H1-type" evidence="11">
    <location>
        <begin position="459"/>
        <end position="492"/>
    </location>
</feature>
<evidence type="ECO:0000256" key="3">
    <source>
        <dbReference type="ARBA" id="ARBA00022723"/>
    </source>
</evidence>
<gene>
    <name evidence="12" type="ORF">SPARVUS_LOCUS9709928</name>
</gene>
<evidence type="ECO:0000259" key="11">
    <source>
        <dbReference type="PROSITE" id="PS50103"/>
    </source>
</evidence>
<dbReference type="PANTHER" id="PTHR14738:SF29">
    <property type="entry name" value="ZINC FINGER CCCH DOMAIN-CONTAINING PROTEIN 14"/>
    <property type="match status" value="1"/>
</dbReference>
<keyword evidence="4 9" id="KW-0677">Repeat</keyword>
<evidence type="ECO:0000313" key="12">
    <source>
        <dbReference type="EMBL" id="CAI9582759.1"/>
    </source>
</evidence>
<feature type="region of interest" description="Disordered" evidence="10">
    <location>
        <begin position="163"/>
        <end position="202"/>
    </location>
</feature>
<accession>A0ABN9ED87</accession>
<feature type="region of interest" description="Disordered" evidence="10">
    <location>
        <begin position="48"/>
        <end position="95"/>
    </location>
</feature>
<keyword evidence="6 8" id="KW-0862">Zinc</keyword>